<keyword evidence="4 10" id="KW-0540">Nuclease</keyword>
<evidence type="ECO:0000256" key="4">
    <source>
        <dbReference type="ARBA" id="ARBA00022722"/>
    </source>
</evidence>
<evidence type="ECO:0000256" key="10">
    <source>
        <dbReference type="HAMAP-Rule" id="MF_02206"/>
    </source>
</evidence>
<feature type="binding site" evidence="10">
    <location>
        <begin position="281"/>
        <end position="288"/>
    </location>
    <ligand>
        <name>ATP</name>
        <dbReference type="ChEBI" id="CHEBI:30616"/>
    </ligand>
</feature>
<evidence type="ECO:0000256" key="5">
    <source>
        <dbReference type="ARBA" id="ARBA00022741"/>
    </source>
</evidence>
<accession>A0A2H6CRG7</accession>
<dbReference type="PANTHER" id="PTHR30231:SF41">
    <property type="entry name" value="DNA POLYMERASE III SUBUNIT EPSILON"/>
    <property type="match status" value="1"/>
</dbReference>
<keyword evidence="1" id="KW-0808">Transferase</keyword>
<dbReference type="NCBIfam" id="TIGR01407">
    <property type="entry name" value="dinG_rel"/>
    <property type="match status" value="1"/>
</dbReference>
<evidence type="ECO:0000256" key="2">
    <source>
        <dbReference type="ARBA" id="ARBA00022695"/>
    </source>
</evidence>
<dbReference type="RefSeq" id="WP_103103324.1">
    <property type="nucleotide sequence ID" value="NZ_BDEC01000012.1"/>
</dbReference>
<dbReference type="CDD" id="cd06127">
    <property type="entry name" value="DEDDh"/>
    <property type="match status" value="1"/>
</dbReference>
<comment type="caution">
    <text evidence="13">The sequence shown here is derived from an EMBL/GenBank/DDBJ whole genome shotgun (WGS) entry which is preliminary data.</text>
</comment>
<keyword evidence="8 10" id="KW-0067">ATP-binding</keyword>
<evidence type="ECO:0000256" key="11">
    <source>
        <dbReference type="RuleBase" id="RU364106"/>
    </source>
</evidence>
<dbReference type="Proteomes" id="UP000236214">
    <property type="component" value="Unassembled WGS sequence"/>
</dbReference>
<dbReference type="InterPro" id="IPR006054">
    <property type="entry name" value="DnaQ"/>
</dbReference>
<evidence type="ECO:0000256" key="7">
    <source>
        <dbReference type="ARBA" id="ARBA00022839"/>
    </source>
</evidence>
<evidence type="ECO:0000256" key="8">
    <source>
        <dbReference type="ARBA" id="ARBA00022840"/>
    </source>
</evidence>
<reference evidence="13 14" key="1">
    <citation type="submission" date="2016-05" db="EMBL/GenBank/DDBJ databases">
        <title>Whole genome sequencing of Tetragenococcus halophilus subsp. halophilus NISL 7118.</title>
        <authorList>
            <person name="Shiwa Y."/>
            <person name="Nishimura I."/>
            <person name="Yoshikawa H."/>
            <person name="Koyama Y."/>
            <person name="Oguma T."/>
        </authorList>
    </citation>
    <scope>NUCLEOTIDE SEQUENCE [LARGE SCALE GENOMIC DNA]</scope>
    <source>
        <strain evidence="13 14">NISL 7118</strain>
    </source>
</reference>
<keyword evidence="14" id="KW-1185">Reference proteome</keyword>
<dbReference type="InterPro" id="IPR027417">
    <property type="entry name" value="P-loop_NTPase"/>
</dbReference>
<evidence type="ECO:0000256" key="3">
    <source>
        <dbReference type="ARBA" id="ARBA00022705"/>
    </source>
</evidence>
<dbReference type="GO" id="GO:0003887">
    <property type="term" value="F:DNA-directed DNA polymerase activity"/>
    <property type="evidence" value="ECO:0007669"/>
    <property type="project" value="UniProtKB-KW"/>
</dbReference>
<gene>
    <name evidence="10 11" type="primary">dinG</name>
    <name evidence="13" type="ORF">TEHN7118_0377</name>
</gene>
<protein>
    <recommendedName>
        <fullName evidence="10 11">3'-5' exonuclease DinG</fullName>
        <ecNumber evidence="10 11">3.1.-.-</ecNumber>
    </recommendedName>
</protein>
<dbReference type="GO" id="GO:0005524">
    <property type="term" value="F:ATP binding"/>
    <property type="evidence" value="ECO:0007669"/>
    <property type="project" value="UniProtKB-UniRule"/>
</dbReference>
<dbReference type="HAMAP" id="MF_02206">
    <property type="entry name" value="DinG_exonucl"/>
    <property type="match status" value="1"/>
</dbReference>
<keyword evidence="3" id="KW-0235">DNA replication</keyword>
<dbReference type="GO" id="GO:0004386">
    <property type="term" value="F:helicase activity"/>
    <property type="evidence" value="ECO:0007669"/>
    <property type="project" value="UniProtKB-KW"/>
</dbReference>
<dbReference type="NCBIfam" id="TIGR00573">
    <property type="entry name" value="dnaq"/>
    <property type="match status" value="1"/>
</dbReference>
<keyword evidence="5 10" id="KW-0547">Nucleotide-binding</keyword>
<name>A0A2H6CRG7_TETHA</name>
<dbReference type="AlphaFoldDB" id="A0A2H6CRG7"/>
<dbReference type="GO" id="GO:0016818">
    <property type="term" value="F:hydrolase activity, acting on acid anhydrides, in phosphorus-containing anhydrides"/>
    <property type="evidence" value="ECO:0007669"/>
    <property type="project" value="InterPro"/>
</dbReference>
<dbReference type="GO" id="GO:0008408">
    <property type="term" value="F:3'-5' exonuclease activity"/>
    <property type="evidence" value="ECO:0007669"/>
    <property type="project" value="UniProtKB-UniRule"/>
</dbReference>
<dbReference type="FunFam" id="3.30.420.10:FF:000045">
    <property type="entry name" value="3'-5' exonuclease DinG"/>
    <property type="match status" value="1"/>
</dbReference>
<dbReference type="EC" id="3.1.-.-" evidence="10 11"/>
<dbReference type="InterPro" id="IPR012337">
    <property type="entry name" value="RNaseH-like_sf"/>
</dbReference>
<feature type="domain" description="Helicase ATP-binding" evidence="12">
    <location>
        <begin position="244"/>
        <end position="513"/>
    </location>
</feature>
<dbReference type="GO" id="GO:0003677">
    <property type="term" value="F:DNA binding"/>
    <property type="evidence" value="ECO:0007669"/>
    <property type="project" value="InterPro"/>
</dbReference>
<keyword evidence="13" id="KW-0347">Helicase</keyword>
<keyword evidence="7 10" id="KW-0269">Exonuclease</keyword>
<dbReference type="Gene3D" id="3.30.420.10">
    <property type="entry name" value="Ribonuclease H-like superfamily/Ribonuclease H"/>
    <property type="match status" value="1"/>
</dbReference>
<evidence type="ECO:0000259" key="12">
    <source>
        <dbReference type="PROSITE" id="PS51193"/>
    </source>
</evidence>
<proteinExistence type="inferred from homology"/>
<evidence type="ECO:0000256" key="6">
    <source>
        <dbReference type="ARBA" id="ARBA00022801"/>
    </source>
</evidence>
<dbReference type="GO" id="GO:0005829">
    <property type="term" value="C:cytosol"/>
    <property type="evidence" value="ECO:0007669"/>
    <property type="project" value="TreeGrafter"/>
</dbReference>
<dbReference type="InterPro" id="IPR006555">
    <property type="entry name" value="ATP-dep_Helicase_C"/>
</dbReference>
<dbReference type="SUPFAM" id="SSF53098">
    <property type="entry name" value="Ribonuclease H-like"/>
    <property type="match status" value="1"/>
</dbReference>
<evidence type="ECO:0000256" key="9">
    <source>
        <dbReference type="ARBA" id="ARBA00022932"/>
    </source>
</evidence>
<dbReference type="SMART" id="SM00491">
    <property type="entry name" value="HELICc2"/>
    <property type="match status" value="1"/>
</dbReference>
<dbReference type="SUPFAM" id="SSF52540">
    <property type="entry name" value="P-loop containing nucleoside triphosphate hydrolases"/>
    <property type="match status" value="2"/>
</dbReference>
<dbReference type="InterPro" id="IPR036397">
    <property type="entry name" value="RNaseH_sf"/>
</dbReference>
<evidence type="ECO:0000313" key="13">
    <source>
        <dbReference type="EMBL" id="GBD67571.1"/>
    </source>
</evidence>
<keyword evidence="2" id="KW-0548">Nucleotidyltransferase</keyword>
<dbReference type="PANTHER" id="PTHR30231">
    <property type="entry name" value="DNA POLYMERASE III SUBUNIT EPSILON"/>
    <property type="match status" value="1"/>
</dbReference>
<dbReference type="InterPro" id="IPR014013">
    <property type="entry name" value="Helic_SF1/SF2_ATP-bd_DinG/Rad3"/>
</dbReference>
<dbReference type="InterPro" id="IPR006310">
    <property type="entry name" value="DinG"/>
</dbReference>
<evidence type="ECO:0000256" key="1">
    <source>
        <dbReference type="ARBA" id="ARBA00022679"/>
    </source>
</evidence>
<dbReference type="GO" id="GO:0045004">
    <property type="term" value="P:DNA replication proofreading"/>
    <property type="evidence" value="ECO:0007669"/>
    <property type="project" value="TreeGrafter"/>
</dbReference>
<dbReference type="Pfam" id="PF00929">
    <property type="entry name" value="RNase_T"/>
    <property type="match status" value="1"/>
</dbReference>
<comment type="similarity">
    <text evidence="10 11">Belongs to the helicase family. DinG subfamily. Type 2 sub-subfamily.</text>
</comment>
<dbReference type="EMBL" id="BDEC01000012">
    <property type="protein sequence ID" value="GBD67571.1"/>
    <property type="molecule type" value="Genomic_DNA"/>
</dbReference>
<comment type="function">
    <text evidence="10 11">3'-5' exonuclease.</text>
</comment>
<dbReference type="Pfam" id="PF13307">
    <property type="entry name" value="Helicase_C_2"/>
    <property type="match status" value="1"/>
</dbReference>
<organism evidence="13 14">
    <name type="scientific">Tetragenococcus halophilus subsp. halophilus</name>
    <dbReference type="NCBI Taxonomy" id="1513897"/>
    <lineage>
        <taxon>Bacteria</taxon>
        <taxon>Bacillati</taxon>
        <taxon>Bacillota</taxon>
        <taxon>Bacilli</taxon>
        <taxon>Lactobacillales</taxon>
        <taxon>Enterococcaceae</taxon>
        <taxon>Tetragenococcus</taxon>
    </lineage>
</organism>
<evidence type="ECO:0000313" key="14">
    <source>
        <dbReference type="Proteomes" id="UP000236214"/>
    </source>
</evidence>
<feature type="short sequence motif" description="DEAH box" evidence="10">
    <location>
        <begin position="459"/>
        <end position="462"/>
    </location>
</feature>
<keyword evidence="9" id="KW-0239">DNA-directed DNA polymerase</keyword>
<dbReference type="Gene3D" id="3.40.50.300">
    <property type="entry name" value="P-loop containing nucleotide triphosphate hydrolases"/>
    <property type="match status" value="2"/>
</dbReference>
<sequence>MNTTYAIVDIETTGTDPKTDRIIQFGCVLVKDDKIIDRFAVDINPIKTISKQIQHLTHISNKRVKKAPYFEDVAATIYNFLADTTFVAHNIHFDYNFLNHELTRCGMPELQIPGIDTVELAQIFLPTQVSFRLNDLAESLGLQHDSPHQADSDAEVTAALLLHIKAKMQELPLVTLEKITQLSEVTSKETSIFIEQITKEMQTKLPPLAPSLEVIEGIALRKKEVPLFDENYYEKPYPKTKKEKVKLYQDKLSYRKEQGQLMNTVFRHFTESTEKNLLIEASTGMGKTIGYLLPAAFLATPESPMVISTVSILLQHQLIDQDIPLLNTLIEQPLYATVVKSKSHYIDLQRFKATLDTPVQQKQYALYQMGILVWLTQTMTGDLDELNLIRLDHLLFQEISHRGIAYLSDQQPLYQEDFLRHLQRRMAQSNVLIINHAFLAQETQRAQPLLPKSRYLLIDEAHHLPETMEKVSKHYLDTPAFQRRVNQFYDDDQLFDQIETMLEDQTESLRLFHLYQEELQAIIECQEDLFAEWFEEWPVQEEIILQAEQRQNLSVSCEKTIQRLLLYYQELLEIQSQLNEQMNKISDAWLDRQRIYFGEFLSFYEEMKAQASFMKDWLTNWSSHYVHWLYLYGNKKTARIQLIDFHAAILPNTSWYDRYEKIIYMGGTLKVPKNRNYFAKKLGIPEAPLKVIPQTYDYANQAKLLIAKNDINVNELSSDAYASYLAENLTVLLEDINQPALVLFTSHEILQKVYKKIHQHFLSKGREILAQGMGGSKEKLLKRFIQSKQSILFGADSFWEGVDLPGDALQLLIVTRLPFENPQRPLIRARNYYLKDQSLDPFSQESLPKAALKLRQGLGRLIRSENDKGLMILFDRRLIAKSYGKRLEKALPKELPIQEATVSEMKQVIDEFLEKQ</sequence>
<dbReference type="PROSITE" id="PS51193">
    <property type="entry name" value="HELICASE_ATP_BIND_2"/>
    <property type="match status" value="1"/>
</dbReference>
<keyword evidence="6 10" id="KW-0378">Hydrolase</keyword>
<dbReference type="InterPro" id="IPR013520">
    <property type="entry name" value="Ribonucl_H"/>
</dbReference>
<dbReference type="SMART" id="SM00479">
    <property type="entry name" value="EXOIII"/>
    <property type="match status" value="1"/>
</dbReference>